<evidence type="ECO:0000256" key="2">
    <source>
        <dbReference type="ARBA" id="ARBA00022825"/>
    </source>
</evidence>
<keyword evidence="2" id="KW-0720">Serine protease</keyword>
<organism evidence="5 6">
    <name type="scientific">Actinocatenispora thailandica</name>
    <dbReference type="NCBI Taxonomy" id="227318"/>
    <lineage>
        <taxon>Bacteria</taxon>
        <taxon>Bacillati</taxon>
        <taxon>Actinomycetota</taxon>
        <taxon>Actinomycetes</taxon>
        <taxon>Micromonosporales</taxon>
        <taxon>Micromonosporaceae</taxon>
        <taxon>Actinocatenispora</taxon>
    </lineage>
</organism>
<dbReference type="GO" id="GO:0004252">
    <property type="term" value="F:serine-type endopeptidase activity"/>
    <property type="evidence" value="ECO:0007669"/>
    <property type="project" value="TreeGrafter"/>
</dbReference>
<feature type="domain" description="Peptidase S9 prolyl oligopeptidase catalytic" evidence="4">
    <location>
        <begin position="429"/>
        <end position="581"/>
    </location>
</feature>
<keyword evidence="6" id="KW-1185">Reference proteome</keyword>
<keyword evidence="2" id="KW-0645">Protease</keyword>
<evidence type="ECO:0000313" key="6">
    <source>
        <dbReference type="Proteomes" id="UP000611640"/>
    </source>
</evidence>
<name>A0A7R7HVB0_9ACTN</name>
<protein>
    <recommendedName>
        <fullName evidence="4">Peptidase S9 prolyl oligopeptidase catalytic domain-containing protein</fullName>
    </recommendedName>
</protein>
<dbReference type="PANTHER" id="PTHR42776">
    <property type="entry name" value="SERINE PEPTIDASE S9 FAMILY MEMBER"/>
    <property type="match status" value="1"/>
</dbReference>
<dbReference type="InterPro" id="IPR029058">
    <property type="entry name" value="AB_hydrolase_fold"/>
</dbReference>
<dbReference type="Pfam" id="PF00326">
    <property type="entry name" value="Peptidase_S9"/>
    <property type="match status" value="1"/>
</dbReference>
<dbReference type="Gene3D" id="3.40.50.1820">
    <property type="entry name" value="alpha/beta hydrolase"/>
    <property type="match status" value="1"/>
</dbReference>
<reference evidence="5 6" key="1">
    <citation type="submission" date="2020-08" db="EMBL/GenBank/DDBJ databases">
        <title>Whole genome shotgun sequence of Actinocatenispora thailandica NBRC 105041.</title>
        <authorList>
            <person name="Komaki H."/>
            <person name="Tamura T."/>
        </authorList>
    </citation>
    <scope>NUCLEOTIDE SEQUENCE [LARGE SCALE GENOMIC DNA]</scope>
    <source>
        <strain evidence="5 6">NBRC 105041</strain>
    </source>
</reference>
<evidence type="ECO:0000259" key="4">
    <source>
        <dbReference type="Pfam" id="PF00326"/>
    </source>
</evidence>
<gene>
    <name evidence="5" type="ORF">Athai_14850</name>
</gene>
<dbReference type="EMBL" id="AP023355">
    <property type="protein sequence ID" value="BCJ33982.1"/>
    <property type="molecule type" value="Genomic_DNA"/>
</dbReference>
<evidence type="ECO:0000313" key="5">
    <source>
        <dbReference type="EMBL" id="BCJ33982.1"/>
    </source>
</evidence>
<dbReference type="GO" id="GO:0006508">
    <property type="term" value="P:proteolysis"/>
    <property type="evidence" value="ECO:0007669"/>
    <property type="project" value="InterPro"/>
</dbReference>
<feature type="compositionally biased region" description="Polar residues" evidence="3">
    <location>
        <begin position="578"/>
        <end position="600"/>
    </location>
</feature>
<dbReference type="InterPro" id="IPR011659">
    <property type="entry name" value="WD40"/>
</dbReference>
<dbReference type="PANTHER" id="PTHR42776:SF27">
    <property type="entry name" value="DIPEPTIDYL PEPTIDASE FAMILY MEMBER 6"/>
    <property type="match status" value="1"/>
</dbReference>
<keyword evidence="1" id="KW-0378">Hydrolase</keyword>
<accession>A0A7R7HVB0</accession>
<dbReference type="SUPFAM" id="SSF82171">
    <property type="entry name" value="DPP6 N-terminal domain-like"/>
    <property type="match status" value="1"/>
</dbReference>
<evidence type="ECO:0000256" key="3">
    <source>
        <dbReference type="SAM" id="MobiDB-lite"/>
    </source>
</evidence>
<dbReference type="Proteomes" id="UP000611640">
    <property type="component" value="Chromosome"/>
</dbReference>
<dbReference type="SUPFAM" id="SSF53474">
    <property type="entry name" value="alpha/beta-Hydrolases"/>
    <property type="match status" value="1"/>
</dbReference>
<sequence>MTRLTAEHVVGARVPQTPALAGNGRLLCYVLAPTSCTGDHLDTALWLVDLDGDGEWRRVTADTATESQPRWSADSGTLYFLSDRTERGIAQLHRFTRTDDAVVASTRWRAGIIDHLPLADPHLVALLAEDEPTAADERRARDRDDAIVVGEREPRARLRLLDLRTGEVATPSAFGDRHVVELRQRPDGGPLAVLTQASADPDYGPRSGRLHLFDPVTGTAEDLGPVEADAHSLAWWPGEDGWHLGYLALTPPVLQAGTAVFDLAMDSRARRNRTADLPMCPTELCQTDAAPLVVLADGLNTTLARLDPDGVTPLSQRGGQLDTLSTDGAGTMIAAVAGGRYQPPDVHVGPPAGPLRRVTDTRPELDAVTFGTQRPLTYRAADGLDLDGLLVLPAGRSASDGPFPLVTIAHGGPYDRYDDRLQLFWHPSAQWLAAAGYAVFLPNPRGGQGHGHAFAAAVAGRVGQEEWTDILTGIDLLVAEGIADPDRLGIAGGSHGGFLAAWAVGQTERFRAALVSAGVTDWGMLAATGENGQFEAALGGSTGWCGIGPHPHDAVSPVSFASRVRTPVLILHGAEDTNVPSGRPCTSTGRSATSAPSTSS</sequence>
<dbReference type="InterPro" id="IPR001375">
    <property type="entry name" value="Peptidase_S9_cat"/>
</dbReference>
<dbReference type="Pfam" id="PF07676">
    <property type="entry name" value="PD40"/>
    <property type="match status" value="1"/>
</dbReference>
<dbReference type="InterPro" id="IPR011042">
    <property type="entry name" value="6-blade_b-propeller_TolB-like"/>
</dbReference>
<dbReference type="Gene3D" id="2.120.10.30">
    <property type="entry name" value="TolB, C-terminal domain"/>
    <property type="match status" value="1"/>
</dbReference>
<feature type="region of interest" description="Disordered" evidence="3">
    <location>
        <begin position="575"/>
        <end position="600"/>
    </location>
</feature>
<proteinExistence type="predicted"/>
<evidence type="ECO:0000256" key="1">
    <source>
        <dbReference type="ARBA" id="ARBA00022801"/>
    </source>
</evidence>
<dbReference type="AlphaFoldDB" id="A0A7R7HVB0"/>
<dbReference type="KEGG" id="atl:Athai_14850"/>